<dbReference type="GO" id="GO:0046856">
    <property type="term" value="P:phosphatidylinositol dephosphorylation"/>
    <property type="evidence" value="ECO:0007669"/>
    <property type="project" value="InterPro"/>
</dbReference>
<feature type="compositionally biased region" description="Low complexity" evidence="1">
    <location>
        <begin position="110"/>
        <end position="128"/>
    </location>
</feature>
<dbReference type="InterPro" id="IPR036691">
    <property type="entry name" value="Endo/exonu/phosph_ase_sf"/>
</dbReference>
<feature type="region of interest" description="Disordered" evidence="1">
    <location>
        <begin position="291"/>
        <end position="310"/>
    </location>
</feature>
<dbReference type="InterPro" id="IPR015943">
    <property type="entry name" value="WD40/YVTN_repeat-like_dom_sf"/>
</dbReference>
<reference evidence="3 4" key="1">
    <citation type="submission" date="2016-04" db="EMBL/GenBank/DDBJ databases">
        <title>A degradative enzymes factory behind the ericoid mycorrhizal symbiosis.</title>
        <authorList>
            <consortium name="DOE Joint Genome Institute"/>
            <person name="Martino E."/>
            <person name="Morin E."/>
            <person name="Grelet G."/>
            <person name="Kuo A."/>
            <person name="Kohler A."/>
            <person name="Daghino S."/>
            <person name="Barry K."/>
            <person name="Choi C."/>
            <person name="Cichocki N."/>
            <person name="Clum A."/>
            <person name="Copeland A."/>
            <person name="Hainaut M."/>
            <person name="Haridas S."/>
            <person name="Labutti K."/>
            <person name="Lindquist E."/>
            <person name="Lipzen A."/>
            <person name="Khouja H.-R."/>
            <person name="Murat C."/>
            <person name="Ohm R."/>
            <person name="Olson A."/>
            <person name="Spatafora J."/>
            <person name="Veneault-Fourrey C."/>
            <person name="Henrissat B."/>
            <person name="Grigoriev I."/>
            <person name="Martin F."/>
            <person name="Perotto S."/>
        </authorList>
    </citation>
    <scope>NUCLEOTIDE SEQUENCE [LARGE SCALE GENOMIC DNA]</scope>
    <source>
        <strain evidence="3 4">E</strain>
    </source>
</reference>
<dbReference type="Proteomes" id="UP000235371">
    <property type="component" value="Unassembled WGS sequence"/>
</dbReference>
<dbReference type="Gene3D" id="2.130.10.10">
    <property type="entry name" value="YVTN repeat-like/Quinoprotein amine dehydrogenase"/>
    <property type="match status" value="1"/>
</dbReference>
<name>A0A2J6SQS1_9HELO</name>
<dbReference type="OrthoDB" id="2248459at2759"/>
<dbReference type="FunFam" id="3.60.10.10:FF:000036">
    <property type="entry name" value="Inositol polyphosphate phosphatase, putative"/>
    <property type="match status" value="1"/>
</dbReference>
<gene>
    <name evidence="3" type="ORF">K444DRAFT_542871</name>
</gene>
<evidence type="ECO:0000313" key="4">
    <source>
        <dbReference type="Proteomes" id="UP000235371"/>
    </source>
</evidence>
<dbReference type="SUPFAM" id="SSF50978">
    <property type="entry name" value="WD40 repeat-like"/>
    <property type="match status" value="1"/>
</dbReference>
<dbReference type="AlphaFoldDB" id="A0A2J6SQS1"/>
<keyword evidence="4" id="KW-1185">Reference proteome</keyword>
<dbReference type="Pfam" id="PF22669">
    <property type="entry name" value="Exo_endo_phos2"/>
    <property type="match status" value="1"/>
</dbReference>
<evidence type="ECO:0000259" key="2">
    <source>
        <dbReference type="SMART" id="SM00128"/>
    </source>
</evidence>
<feature type="region of interest" description="Disordered" evidence="1">
    <location>
        <begin position="1"/>
        <end position="286"/>
    </location>
</feature>
<dbReference type="PANTHER" id="PTHR11200">
    <property type="entry name" value="INOSITOL 5-PHOSPHATASE"/>
    <property type="match status" value="1"/>
</dbReference>
<dbReference type="PRINTS" id="PR01217">
    <property type="entry name" value="PRICHEXTENSN"/>
</dbReference>
<protein>
    <submittedName>
        <fullName evidence="3">DNase I-like protein</fullName>
    </submittedName>
</protein>
<feature type="compositionally biased region" description="Basic and acidic residues" evidence="1">
    <location>
        <begin position="199"/>
        <end position="208"/>
    </location>
</feature>
<dbReference type="SMART" id="SM00128">
    <property type="entry name" value="IPPc"/>
    <property type="match status" value="1"/>
</dbReference>
<dbReference type="PANTHER" id="PTHR11200:SF240">
    <property type="entry name" value="INOSITOL POLYPHOSPHATE 5-PHOSPHATASE C9G1.10C-RELATED"/>
    <property type="match status" value="1"/>
</dbReference>
<dbReference type="Gene3D" id="3.60.10.10">
    <property type="entry name" value="Endonuclease/exonuclease/phosphatase"/>
    <property type="match status" value="1"/>
</dbReference>
<dbReference type="InterPro" id="IPR000300">
    <property type="entry name" value="IPPc"/>
</dbReference>
<feature type="compositionally biased region" description="Low complexity" evidence="1">
    <location>
        <begin position="249"/>
        <end position="271"/>
    </location>
</feature>
<feature type="domain" description="Inositol polyphosphate-related phosphatase" evidence="2">
    <location>
        <begin position="798"/>
        <end position="1139"/>
    </location>
</feature>
<dbReference type="GO" id="GO:0004439">
    <property type="term" value="F:phosphatidylinositol-4,5-bisphosphate 5-phosphatase activity"/>
    <property type="evidence" value="ECO:0007669"/>
    <property type="project" value="TreeGrafter"/>
</dbReference>
<feature type="region of interest" description="Disordered" evidence="1">
    <location>
        <begin position="315"/>
        <end position="408"/>
    </location>
</feature>
<dbReference type="GeneID" id="36583992"/>
<feature type="region of interest" description="Disordered" evidence="1">
    <location>
        <begin position="447"/>
        <end position="467"/>
    </location>
</feature>
<feature type="compositionally biased region" description="Polar residues" evidence="1">
    <location>
        <begin position="40"/>
        <end position="53"/>
    </location>
</feature>
<dbReference type="InterPro" id="IPR046985">
    <property type="entry name" value="IP5"/>
</dbReference>
<dbReference type="RefSeq" id="XP_024729937.1">
    <property type="nucleotide sequence ID" value="XM_024875913.1"/>
</dbReference>
<evidence type="ECO:0000313" key="3">
    <source>
        <dbReference type="EMBL" id="PMD53033.1"/>
    </source>
</evidence>
<evidence type="ECO:0000256" key="1">
    <source>
        <dbReference type="SAM" id="MobiDB-lite"/>
    </source>
</evidence>
<feature type="compositionally biased region" description="Polar residues" evidence="1">
    <location>
        <begin position="15"/>
        <end position="32"/>
    </location>
</feature>
<dbReference type="SUPFAM" id="SSF56219">
    <property type="entry name" value="DNase I-like"/>
    <property type="match status" value="1"/>
</dbReference>
<feature type="compositionally biased region" description="Low complexity" evidence="1">
    <location>
        <begin position="137"/>
        <end position="156"/>
    </location>
</feature>
<proteinExistence type="predicted"/>
<feature type="region of interest" description="Disordered" evidence="1">
    <location>
        <begin position="420"/>
        <end position="439"/>
    </location>
</feature>
<dbReference type="STRING" id="1095630.A0A2J6SQS1"/>
<dbReference type="EMBL" id="KZ613895">
    <property type="protein sequence ID" value="PMD53033.1"/>
    <property type="molecule type" value="Genomic_DNA"/>
</dbReference>
<dbReference type="InterPro" id="IPR036322">
    <property type="entry name" value="WD40_repeat_dom_sf"/>
</dbReference>
<accession>A0A2J6SQS1</accession>
<sequence length="1191" mass="132472">MEETPEESLDGSSIKPVSSLRSHFEQMATSKPPTLGLRSLSPQPTGGSVSGSSRDPARPGSARLEGVAFGEGPRTGRLRENEAAENGLRPPRRDPSNLSPSPTRTLRLRPVSTITAPAPAPPAVTVEPPQSPPKSRTLNLTLSSTPSYLSTDTPLSAVSGGSSPRNFRIPSRPGTPLLEPRKSPKLSASTPPSPPPPRRSGELRRDASFKVPPPVNRAEKPKIASKLMALTSRTEATTLEPGPPRSTDRSSPFSTPPSSGSNSCPEHELPAPAMPRRPTPAAENNVMTVTTFEPPPVHHSLVSRRRNQETNGIGRAIVSEEEQRPALPSRPPTISETTKPTPRAIQASMMPPPPRPSMDRSRPVVATTESVGPTFAPPPKRVFSTPINQLQPPARSHGRSMTVDRTSDRTPAEFRAPITSTMPRLDGSSQFDPPPTTTVRAAQPTIQPVVGDYPDPSHSNRRPPHFKQGAHEISTKYDTRVLDVCGEFVVTSGHVTKVFSVLTGDIVMSLPHMEPTRILSIIFKPASNVEDEGLRLWIGSNTGELAEIDVNTADVLSTNNNAHTRREIVKMYRHLNEIWTLDDTGGFTLWGPDETGNPTLTKSTNANRLWKTHTFSMIVGDELWHAAGKDIRVYHPTLDGSARFNVVDVPMSQPSAGDITSGTTTSSQPDRVYFGHMDGKVTIYSRKEYACVGVVNASMYRISSLIGVGGNIWAGFSTGMVYVYDTTQTPWVVKKDWHAHKDPVIKLHADPSSCWSLDRTQVISLGQDNMLRVWDGLLQDDWIETQMQSQEKEFCDLSNIKALVMTWNAGATTPWHLQQKDQDNTFFPNLLQASNSPDILVFGFQELVDLEDKKTTARSFFKSKKKDPSEQEHMSHQYRDWRDFLTRSLDDWMPSNELYHLLHTASLVGLFTCVFVKASLRDRIRNISAAEVKRGMNGLHGNKGALVIRFVLDDTSLCFINCHLAAGQNHTKDRNTDISTILESSILPAERDHSVRQDSYIGGGDGTMILDHEICILNGDLNYRIDAMGRDTVVTAIKNKNFGKLLERDQLLVSKRRNPWFKLRAFHELPITFAPTYKYDVGTDNYDSSEKKRAPAWCDRLMYRGRDRIKQLDYQRHEVRVSDHRPVTGSFQIVIKTISPKRRAMKWDECQRRLAERKEKFSHEAKLEYLTRVVGYNVGDSKTLILQKEGR</sequence>
<dbReference type="InParanoid" id="A0A2J6SQS1"/>
<organism evidence="3 4">
    <name type="scientific">Hyaloscypha bicolor E</name>
    <dbReference type="NCBI Taxonomy" id="1095630"/>
    <lineage>
        <taxon>Eukaryota</taxon>
        <taxon>Fungi</taxon>
        <taxon>Dikarya</taxon>
        <taxon>Ascomycota</taxon>
        <taxon>Pezizomycotina</taxon>
        <taxon>Leotiomycetes</taxon>
        <taxon>Helotiales</taxon>
        <taxon>Hyaloscyphaceae</taxon>
        <taxon>Hyaloscypha</taxon>
        <taxon>Hyaloscypha bicolor</taxon>
    </lineage>
</organism>